<dbReference type="GeneID" id="8860025"/>
<keyword evidence="2" id="KW-0067">ATP-binding</keyword>
<dbReference type="GO" id="GO:0005524">
    <property type="term" value="F:ATP binding"/>
    <property type="evidence" value="ECO:0007669"/>
    <property type="project" value="UniProtKB-KW"/>
</dbReference>
<dbReference type="Pfam" id="PF00012">
    <property type="entry name" value="HSP70"/>
    <property type="match status" value="1"/>
</dbReference>
<dbReference type="Gene3D" id="3.30.420.40">
    <property type="match status" value="2"/>
</dbReference>
<keyword evidence="4" id="KW-1185">Reference proteome</keyword>
<dbReference type="OMA" id="YAFAFRN"/>
<protein>
    <submittedName>
        <fullName evidence="3">Chaperone protein</fullName>
    </submittedName>
</protein>
<dbReference type="Gene3D" id="3.40.50.410">
    <property type="entry name" value="von Willebrand factor, type A domain"/>
    <property type="match status" value="1"/>
</dbReference>
<evidence type="ECO:0000256" key="1">
    <source>
        <dbReference type="ARBA" id="ARBA00022741"/>
    </source>
</evidence>
<dbReference type="PANTHER" id="PTHR14187:SF5">
    <property type="entry name" value="HEAT SHOCK 70 KDA PROTEIN 12A"/>
    <property type="match status" value="1"/>
</dbReference>
<evidence type="ECO:0000313" key="3">
    <source>
        <dbReference type="EMBL" id="EFC46700.1"/>
    </source>
</evidence>
<dbReference type="InterPro" id="IPR036465">
    <property type="entry name" value="vWFA_dom_sf"/>
</dbReference>
<dbReference type="SUPFAM" id="SSF53067">
    <property type="entry name" value="Actin-like ATPase domain"/>
    <property type="match status" value="2"/>
</dbReference>
<name>D2V8K0_NAEGR</name>
<dbReference type="PANTHER" id="PTHR14187">
    <property type="entry name" value="ALPHA KINASE/ELONGATION FACTOR 2 KINASE"/>
    <property type="match status" value="1"/>
</dbReference>
<dbReference type="RefSeq" id="XP_002679444.1">
    <property type="nucleotide sequence ID" value="XM_002679398.1"/>
</dbReference>
<dbReference type="SUPFAM" id="SSF53300">
    <property type="entry name" value="vWA-like"/>
    <property type="match status" value="1"/>
</dbReference>
<keyword evidence="1" id="KW-0547">Nucleotide-binding</keyword>
<proteinExistence type="predicted"/>
<organism evidence="4">
    <name type="scientific">Naegleria gruberi</name>
    <name type="common">Amoeba</name>
    <dbReference type="NCBI Taxonomy" id="5762"/>
    <lineage>
        <taxon>Eukaryota</taxon>
        <taxon>Discoba</taxon>
        <taxon>Heterolobosea</taxon>
        <taxon>Tetramitia</taxon>
        <taxon>Eutetramitia</taxon>
        <taxon>Vahlkampfiidae</taxon>
        <taxon>Naegleria</taxon>
    </lineage>
</organism>
<dbReference type="InParanoid" id="D2V8K0"/>
<dbReference type="STRING" id="5762.D2V8K0"/>
<dbReference type="GO" id="GO:0140662">
    <property type="term" value="F:ATP-dependent protein folding chaperone"/>
    <property type="evidence" value="ECO:0007669"/>
    <property type="project" value="InterPro"/>
</dbReference>
<evidence type="ECO:0000256" key="2">
    <source>
        <dbReference type="ARBA" id="ARBA00022840"/>
    </source>
</evidence>
<dbReference type="AlphaFoldDB" id="D2V8K0"/>
<accession>D2V8K0</accession>
<gene>
    <name evidence="3" type="ORF">NAEGRDRAFT_79008</name>
</gene>
<dbReference type="VEuPathDB" id="AmoebaDB:NAEGRDRAFT_79008"/>
<dbReference type="EMBL" id="GG738857">
    <property type="protein sequence ID" value="EFC46700.1"/>
    <property type="molecule type" value="Genomic_DNA"/>
</dbReference>
<evidence type="ECO:0000313" key="4">
    <source>
        <dbReference type="Proteomes" id="UP000006671"/>
    </source>
</evidence>
<reference evidence="3 4" key="1">
    <citation type="journal article" date="2010" name="Cell">
        <title>The genome of Naegleria gruberi illuminates early eukaryotic versatility.</title>
        <authorList>
            <person name="Fritz-Laylin L.K."/>
            <person name="Prochnik S.E."/>
            <person name="Ginger M.L."/>
            <person name="Dacks J.B."/>
            <person name="Carpenter M.L."/>
            <person name="Field M.C."/>
            <person name="Kuo A."/>
            <person name="Paredez A."/>
            <person name="Chapman J."/>
            <person name="Pham J."/>
            <person name="Shu S."/>
            <person name="Neupane R."/>
            <person name="Cipriano M."/>
            <person name="Mancuso J."/>
            <person name="Tu H."/>
            <person name="Salamov A."/>
            <person name="Lindquist E."/>
            <person name="Shapiro H."/>
            <person name="Lucas S."/>
            <person name="Grigoriev I.V."/>
            <person name="Cande W.Z."/>
            <person name="Fulton C."/>
            <person name="Rokhsar D.S."/>
            <person name="Dawson S.C."/>
        </authorList>
    </citation>
    <scope>NUCLEOTIDE SEQUENCE [LARGE SCALE GENOMIC DNA]</scope>
    <source>
        <strain evidence="3 4">NEG-M</strain>
    </source>
</reference>
<dbReference type="KEGG" id="ngr:NAEGRDRAFT_79008"/>
<dbReference type="eggNOG" id="KOG0101">
    <property type="taxonomic scope" value="Eukaryota"/>
</dbReference>
<sequence length="782" mass="87458">MSSSTVPVRSGSLNKKKVVISIDFGTSRTGFCYSLTNDVKKTRVKNTSWKDAPSGVSFPKTLTQLLYEKSDTRKPVAWGYTSLDMLSREFEDESESDEDEEGGEEIPAQNSKYYHFKTFKMGLFNNPSGMVKDTTGVFEKNVGELIVDYLKLLFHDQIKPTVEKSLGSKLNLDEVTWCLTVPAIWKDEQKSDMRLAAYTAGLTKTPEASSDDFKIILEPEGAAAYCMEYQASKGKPLREGESFLVCDLGGGTVDLTCHKFEKARLRELAEGSGDACGSTYLDDAFIIYLEECFGKKFVETLRKKYGQTYLDILKIWERTKVTTTDLTKDINVDMPGQLSSFLESANVKSDKFRAKRGQLKITSEALQTIYQDSLEKTRNLVEKQLETIQSETGKMVDYIFIVGGFGASKVVQNFLIDNFSSQVKGIVIPNEPAEAVVDGAALLGIDDSLISTRRMRMTYGVKAQKGSEEIFDTFVIANQELEVDQGISREYKVQRANQQAMKIIIYSTKLKSITKVDETKCHKIGEIQVHMTDMTGGMDRIVKVTMYFGRSETRVTAIEKNTGIEYSALIKYDGELFSHGESIADTPPVQPHHLIFANDVSGSMWARDALPTMSLLKTSHNNRVGALYEACYAFLETRKETSDISSCILHNHDSIIIYDKKPATPSLVSDYMMKYNADGGNNFLKVFETVEQVLKSSNNEEFKPIVFFMTDGAWHDDGAPAYLEGLMLRYPDLTVHVINLGSSINFELMNRIAKIGRGTISTSGMSAVELKSTYLSLLPYLD</sequence>
<dbReference type="InterPro" id="IPR013126">
    <property type="entry name" value="Hsp_70_fam"/>
</dbReference>
<dbReference type="CDD" id="cd10229">
    <property type="entry name" value="ASKHA_NBD_HSP70_HSPA12"/>
    <property type="match status" value="1"/>
</dbReference>
<dbReference type="Gene3D" id="3.90.640.10">
    <property type="entry name" value="Actin, Chain A, domain 4"/>
    <property type="match status" value="1"/>
</dbReference>
<dbReference type="Proteomes" id="UP000006671">
    <property type="component" value="Unassembled WGS sequence"/>
</dbReference>
<dbReference type="OrthoDB" id="6127299at2759"/>
<dbReference type="CDD" id="cd00198">
    <property type="entry name" value="vWFA"/>
    <property type="match status" value="1"/>
</dbReference>
<dbReference type="InterPro" id="IPR043129">
    <property type="entry name" value="ATPase_NBD"/>
</dbReference>